<feature type="region of interest" description="Disordered" evidence="10">
    <location>
        <begin position="46"/>
        <end position="84"/>
    </location>
</feature>
<evidence type="ECO:0000256" key="4">
    <source>
        <dbReference type="ARBA" id="ARBA00022692"/>
    </source>
</evidence>
<dbReference type="GO" id="GO:0043953">
    <property type="term" value="P:protein transport by the Tat complex"/>
    <property type="evidence" value="ECO:0007669"/>
    <property type="project" value="UniProtKB-UniRule"/>
</dbReference>
<keyword evidence="6 9" id="KW-1133">Transmembrane helix</keyword>
<keyword evidence="2 9" id="KW-0813">Transport</keyword>
<dbReference type="Gene3D" id="1.20.5.3310">
    <property type="match status" value="1"/>
</dbReference>
<feature type="compositionally biased region" description="Basic and acidic residues" evidence="10">
    <location>
        <begin position="73"/>
        <end position="84"/>
    </location>
</feature>
<evidence type="ECO:0000256" key="6">
    <source>
        <dbReference type="ARBA" id="ARBA00022989"/>
    </source>
</evidence>
<evidence type="ECO:0000256" key="9">
    <source>
        <dbReference type="HAMAP-Rule" id="MF_00236"/>
    </source>
</evidence>
<evidence type="ECO:0000256" key="2">
    <source>
        <dbReference type="ARBA" id="ARBA00022448"/>
    </source>
</evidence>
<keyword evidence="3 9" id="KW-1003">Cell membrane</keyword>
<evidence type="ECO:0000313" key="12">
    <source>
        <dbReference type="Proteomes" id="UP000500938"/>
    </source>
</evidence>
<dbReference type="PANTHER" id="PTHR42982:SF1">
    <property type="entry name" value="SEC-INDEPENDENT PROTEIN TRANSLOCASE PROTEIN TATA"/>
    <property type="match status" value="1"/>
</dbReference>
<protein>
    <recommendedName>
        <fullName evidence="9">Sec-independent protein translocase protein TatA</fullName>
    </recommendedName>
</protein>
<dbReference type="GO" id="GO:0033281">
    <property type="term" value="C:TAT protein transport complex"/>
    <property type="evidence" value="ECO:0007669"/>
    <property type="project" value="UniProtKB-UniRule"/>
</dbReference>
<organism evidence="11 12">
    <name type="scientific">Gemmatimonas groenlandica</name>
    <dbReference type="NCBI Taxonomy" id="2732249"/>
    <lineage>
        <taxon>Bacteria</taxon>
        <taxon>Pseudomonadati</taxon>
        <taxon>Gemmatimonadota</taxon>
        <taxon>Gemmatimonadia</taxon>
        <taxon>Gemmatimonadales</taxon>
        <taxon>Gemmatimonadaceae</taxon>
        <taxon>Gemmatimonas</taxon>
    </lineage>
</organism>
<name>A0A6M4IJQ9_9BACT</name>
<sequence length="84" mass="9341">MGLQNFGFMEIMIILVIVLLLFGAKRIPEIAGSFGKGINEFKRNLSDAQRQITEPAPRNDRVGGGTAEQTTAEEERPEPKRLLN</sequence>
<evidence type="ECO:0000313" key="11">
    <source>
        <dbReference type="EMBL" id="QJR34860.1"/>
    </source>
</evidence>
<accession>A0A6M4IJQ9</accession>
<keyword evidence="8 9" id="KW-0472">Membrane</keyword>
<dbReference type="Pfam" id="PF02416">
    <property type="entry name" value="TatA_B_E"/>
    <property type="match status" value="1"/>
</dbReference>
<keyword evidence="12" id="KW-1185">Reference proteome</keyword>
<proteinExistence type="inferred from homology"/>
<evidence type="ECO:0000256" key="1">
    <source>
        <dbReference type="ARBA" id="ARBA00004162"/>
    </source>
</evidence>
<reference evidence="11 12" key="1">
    <citation type="submission" date="2020-05" db="EMBL/GenBank/DDBJ databases">
        <title>Complete genome sequence of Gemmatimonas greenlandica TET16.</title>
        <authorList>
            <person name="Zeng Y."/>
        </authorList>
    </citation>
    <scope>NUCLEOTIDE SEQUENCE [LARGE SCALE GENOMIC DNA]</scope>
    <source>
        <strain evidence="11 12">TET16</strain>
    </source>
</reference>
<evidence type="ECO:0000256" key="10">
    <source>
        <dbReference type="SAM" id="MobiDB-lite"/>
    </source>
</evidence>
<dbReference type="RefSeq" id="WP_171224287.1">
    <property type="nucleotide sequence ID" value="NZ_CP053085.1"/>
</dbReference>
<comment type="similarity">
    <text evidence="9">Belongs to the TatA/E family.</text>
</comment>
<gene>
    <name evidence="9" type="primary">tatA</name>
    <name evidence="11" type="ORF">HKW67_04685</name>
</gene>
<dbReference type="EMBL" id="CP053085">
    <property type="protein sequence ID" value="QJR34860.1"/>
    <property type="molecule type" value="Genomic_DNA"/>
</dbReference>
<keyword evidence="7 9" id="KW-0811">Translocation</keyword>
<dbReference type="KEGG" id="ggr:HKW67_04685"/>
<evidence type="ECO:0000256" key="8">
    <source>
        <dbReference type="ARBA" id="ARBA00023136"/>
    </source>
</evidence>
<dbReference type="Proteomes" id="UP000500938">
    <property type="component" value="Chromosome"/>
</dbReference>
<dbReference type="PANTHER" id="PTHR42982">
    <property type="entry name" value="SEC-INDEPENDENT PROTEIN TRANSLOCASE PROTEIN TATA"/>
    <property type="match status" value="1"/>
</dbReference>
<dbReference type="AlphaFoldDB" id="A0A6M4IJQ9"/>
<feature type="transmembrane region" description="Helical" evidence="9">
    <location>
        <begin position="6"/>
        <end position="24"/>
    </location>
</feature>
<evidence type="ECO:0000256" key="5">
    <source>
        <dbReference type="ARBA" id="ARBA00022927"/>
    </source>
</evidence>
<comment type="function">
    <text evidence="9">Part of the twin-arginine translocation (Tat) system that transports large folded proteins containing a characteristic twin-arginine motif in their signal peptide across membranes. TatA could form the protein-conducting channel of the Tat system.</text>
</comment>
<dbReference type="NCBIfam" id="TIGR01411">
    <property type="entry name" value="tatAE"/>
    <property type="match status" value="1"/>
</dbReference>
<evidence type="ECO:0000256" key="3">
    <source>
        <dbReference type="ARBA" id="ARBA00022475"/>
    </source>
</evidence>
<dbReference type="HAMAP" id="MF_00236">
    <property type="entry name" value="TatA_E"/>
    <property type="match status" value="1"/>
</dbReference>
<comment type="subcellular location">
    <subcellularLocation>
        <location evidence="1 9">Cell membrane</location>
        <topology evidence="1 9">Single-pass membrane protein</topology>
    </subcellularLocation>
</comment>
<dbReference type="InterPro" id="IPR006312">
    <property type="entry name" value="TatA/E"/>
</dbReference>
<comment type="subunit">
    <text evidence="9">Forms a complex with TatC.</text>
</comment>
<dbReference type="GO" id="GO:0008320">
    <property type="term" value="F:protein transmembrane transporter activity"/>
    <property type="evidence" value="ECO:0007669"/>
    <property type="project" value="UniProtKB-UniRule"/>
</dbReference>
<evidence type="ECO:0000256" key="7">
    <source>
        <dbReference type="ARBA" id="ARBA00023010"/>
    </source>
</evidence>
<keyword evidence="4 9" id="KW-0812">Transmembrane</keyword>
<keyword evidence="5 9" id="KW-0653">Protein transport</keyword>
<dbReference type="InterPro" id="IPR003369">
    <property type="entry name" value="TatA/B/E"/>
</dbReference>